<dbReference type="GO" id="GO:0016791">
    <property type="term" value="F:phosphatase activity"/>
    <property type="evidence" value="ECO:0007669"/>
    <property type="project" value="UniProtKB-ARBA"/>
</dbReference>
<dbReference type="Proteomes" id="UP000094378">
    <property type="component" value="Chromosome"/>
</dbReference>
<dbReference type="InterPro" id="IPR023214">
    <property type="entry name" value="HAD_sf"/>
</dbReference>
<organism evidence="1 2">
    <name type="scientific">Spiroplasma helicoides</name>
    <dbReference type="NCBI Taxonomy" id="216938"/>
    <lineage>
        <taxon>Bacteria</taxon>
        <taxon>Bacillati</taxon>
        <taxon>Mycoplasmatota</taxon>
        <taxon>Mollicutes</taxon>
        <taxon>Entomoplasmatales</taxon>
        <taxon>Spiroplasmataceae</taxon>
        <taxon>Spiroplasma</taxon>
    </lineage>
</organism>
<reference evidence="1 2" key="1">
    <citation type="submission" date="2016-08" db="EMBL/GenBank/DDBJ databases">
        <title>Complete genome sequence of Spiroplasma helicoides TABS-2 (DSM 22551).</title>
        <authorList>
            <person name="Shen W.-Y."/>
            <person name="Lo W.-S."/>
            <person name="Lai Y.-C."/>
            <person name="Kuo C.-H."/>
        </authorList>
    </citation>
    <scope>NUCLEOTIDE SEQUENCE [LARGE SCALE GENOMIC DNA]</scope>
    <source>
        <strain evidence="1 2">TABS-2</strain>
    </source>
</reference>
<dbReference type="STRING" id="216938.SHELI_v1c06470"/>
<keyword evidence="1" id="KW-0378">Hydrolase</keyword>
<dbReference type="EMBL" id="CP017015">
    <property type="protein sequence ID" value="AOG60598.1"/>
    <property type="molecule type" value="Genomic_DNA"/>
</dbReference>
<evidence type="ECO:0000313" key="2">
    <source>
        <dbReference type="Proteomes" id="UP000094378"/>
    </source>
</evidence>
<proteinExistence type="predicted"/>
<keyword evidence="2" id="KW-1185">Reference proteome</keyword>
<dbReference type="Gene3D" id="3.30.1240.10">
    <property type="match status" value="1"/>
</dbReference>
<dbReference type="InterPro" id="IPR006379">
    <property type="entry name" value="HAD-SF_hydro_IIB"/>
</dbReference>
<name>A0A1B3SKY1_9MOLU</name>
<dbReference type="RefSeq" id="WP_069116659.1">
    <property type="nucleotide sequence ID" value="NZ_CP017015.1"/>
</dbReference>
<dbReference type="OrthoDB" id="388395at2"/>
<evidence type="ECO:0000313" key="1">
    <source>
        <dbReference type="EMBL" id="AOG60598.1"/>
    </source>
</evidence>
<dbReference type="Pfam" id="PF08282">
    <property type="entry name" value="Hydrolase_3"/>
    <property type="match status" value="1"/>
</dbReference>
<dbReference type="PANTHER" id="PTHR10000:SF8">
    <property type="entry name" value="HAD SUPERFAMILY HYDROLASE-LIKE, TYPE 3"/>
    <property type="match status" value="1"/>
</dbReference>
<dbReference type="SUPFAM" id="SSF56784">
    <property type="entry name" value="HAD-like"/>
    <property type="match status" value="1"/>
</dbReference>
<gene>
    <name evidence="1" type="ORF">SHELI_v1c06470</name>
</gene>
<protein>
    <submittedName>
        <fullName evidence="1">HAD superfamily hydrolase</fullName>
    </submittedName>
</protein>
<accession>A0A1B3SKY1</accession>
<dbReference type="KEGG" id="shj:SHELI_v1c06470"/>
<dbReference type="NCBIfam" id="TIGR01484">
    <property type="entry name" value="HAD-SF-IIB"/>
    <property type="match status" value="1"/>
</dbReference>
<dbReference type="AlphaFoldDB" id="A0A1B3SKY1"/>
<dbReference type="PANTHER" id="PTHR10000">
    <property type="entry name" value="PHOSPHOSERINE PHOSPHATASE"/>
    <property type="match status" value="1"/>
</dbReference>
<sequence length="275" mass="31909">MKLKNIKVIITDLDGTLLFNNKYASEEQNEYLINLQKKGIKLMIATGRNWLQTIDVAKTLKIDKFFNKVLCDNGVYLSDVSSFNPILIDFVDSNVVKEIFDKLTKDKIAVFLKNFYNENIFLTNSFGLEHKFFSRENELIKNNELKFFENVSFMFSHFPIDSKLNIFFKKLKDIYQENISVIWDCDDEKTQIHYVVSNISANKGIKSFKFLESLGYKNEEIIFFGDSGNDIPALKLYKNSVAMGNSLQEVKDAAKYITDNCLDNGIMNFLKKYLD</sequence>
<dbReference type="GO" id="GO:0005829">
    <property type="term" value="C:cytosol"/>
    <property type="evidence" value="ECO:0007669"/>
    <property type="project" value="TreeGrafter"/>
</dbReference>
<dbReference type="GO" id="GO:0000287">
    <property type="term" value="F:magnesium ion binding"/>
    <property type="evidence" value="ECO:0007669"/>
    <property type="project" value="TreeGrafter"/>
</dbReference>
<dbReference type="InterPro" id="IPR036412">
    <property type="entry name" value="HAD-like_sf"/>
</dbReference>
<dbReference type="Gene3D" id="3.40.50.1000">
    <property type="entry name" value="HAD superfamily/HAD-like"/>
    <property type="match status" value="1"/>
</dbReference>